<accession>A0A545T9K5</accession>
<dbReference type="RefSeq" id="WP_142942607.1">
    <property type="nucleotide sequence ID" value="NZ_VIKR01000003.1"/>
</dbReference>
<evidence type="ECO:0000313" key="2">
    <source>
        <dbReference type="Proteomes" id="UP000317839"/>
    </source>
</evidence>
<dbReference type="EMBL" id="VIKR01000003">
    <property type="protein sequence ID" value="TQV73900.1"/>
    <property type="molecule type" value="Genomic_DNA"/>
</dbReference>
<organism evidence="1 2">
    <name type="scientific">Aliikangiella marina</name>
    <dbReference type="NCBI Taxonomy" id="1712262"/>
    <lineage>
        <taxon>Bacteria</taxon>
        <taxon>Pseudomonadati</taxon>
        <taxon>Pseudomonadota</taxon>
        <taxon>Gammaproteobacteria</taxon>
        <taxon>Oceanospirillales</taxon>
        <taxon>Pleioneaceae</taxon>
        <taxon>Aliikangiella</taxon>
    </lineage>
</organism>
<dbReference type="Proteomes" id="UP000317839">
    <property type="component" value="Unassembled WGS sequence"/>
</dbReference>
<reference evidence="1 2" key="1">
    <citation type="submission" date="2019-06" db="EMBL/GenBank/DDBJ databases">
        <title>Draft genome of Aliikangiella marina GYP-15.</title>
        <authorList>
            <person name="Wang G."/>
        </authorList>
    </citation>
    <scope>NUCLEOTIDE SEQUENCE [LARGE SCALE GENOMIC DNA]</scope>
    <source>
        <strain evidence="1 2">GYP-15</strain>
    </source>
</reference>
<sequence>MNTKEFKLVVYGISTELGSSPGQVIEPNVTPNFWACKLEHQLFNVFIICSENNEWALLDSYDPTKCELNFIDNEMISKALSSRFGIVLNLKKKLESDFIALPSMSENDIKYWRPKNLGEGIFNWWD</sequence>
<evidence type="ECO:0000313" key="1">
    <source>
        <dbReference type="EMBL" id="TQV73900.1"/>
    </source>
</evidence>
<proteinExistence type="predicted"/>
<name>A0A545T9K5_9GAMM</name>
<keyword evidence="2" id="KW-1185">Reference proteome</keyword>
<dbReference type="AlphaFoldDB" id="A0A545T9K5"/>
<gene>
    <name evidence="1" type="ORF">FLL45_13630</name>
</gene>
<protein>
    <submittedName>
        <fullName evidence="1">Uncharacterized protein</fullName>
    </submittedName>
</protein>
<dbReference type="OrthoDB" id="9782586at2"/>
<comment type="caution">
    <text evidence="1">The sequence shown here is derived from an EMBL/GenBank/DDBJ whole genome shotgun (WGS) entry which is preliminary data.</text>
</comment>